<evidence type="ECO:0000313" key="12">
    <source>
        <dbReference type="Proteomes" id="UP001150904"/>
    </source>
</evidence>
<evidence type="ECO:0000256" key="5">
    <source>
        <dbReference type="ARBA" id="ARBA00023128"/>
    </source>
</evidence>
<feature type="domain" description="Letm1 RBD" evidence="10">
    <location>
        <begin position="246"/>
        <end position="441"/>
    </location>
</feature>
<dbReference type="AlphaFoldDB" id="A0A9W9MCX8"/>
<feature type="compositionally biased region" description="Basic and acidic residues" evidence="8">
    <location>
        <begin position="130"/>
        <end position="142"/>
    </location>
</feature>
<sequence length="544" mass="59745">MSATMRSARLVRSTTALRPTLAARTRASALGPASFAAASSLLFNGRGMPSTVSALAILIPQRGYATEQSTSNSSSSQSYPPPGFNAEQAKKPLPQDQAQSSQSDTTPTKKSDAAPTSKAQAQTPAAKGAATEDQKNAAKKDAKKLTLGQKVKKELQHYWDGTKLLATEVKISSRLALKMAGGYELSRREHRQLQRTTKDLGRLVPFSMFLIVPFAELLLPVALKMFPNMLPSTYEGQKARDAKAVNLSSTRKEVSGFLRNTLRESGLPLTAASVKNEDFADFFRKIRTTGESPSTEDVIKVCKIFKDDLTLDNLSRPQLVAICRYMNLNSFGTDAMLRYNIRHRMRQIKRDDRAIFYEGVDSLSVPELQMASASRGIRTHGVSPARLREDLSMWLDLRLKQGVPSTLLVLSNAYMYTQGGKESEMASQIDALKSVLSSIPEELFHEIELEVHNAEGAATNKQRLEVIKEQEELIEEETKQNSENEGKGVAAPKDTEDIDDKEETKVEASAQGTDEQSAEASEAMNEGAKADTTKEDEKKTSQSS</sequence>
<dbReference type="Proteomes" id="UP001150904">
    <property type="component" value="Unassembled WGS sequence"/>
</dbReference>
<comment type="subcellular location">
    <subcellularLocation>
        <location evidence="1">Mitochondrion inner membrane</location>
        <topology evidence="1">Single-pass membrane protein</topology>
    </subcellularLocation>
</comment>
<keyword evidence="3" id="KW-0999">Mitochondrion inner membrane</keyword>
<reference evidence="11" key="1">
    <citation type="submission" date="2022-12" db="EMBL/GenBank/DDBJ databases">
        <authorList>
            <person name="Petersen C."/>
        </authorList>
    </citation>
    <scope>NUCLEOTIDE SEQUENCE</scope>
    <source>
        <strain evidence="11">IBT 15544</strain>
    </source>
</reference>
<dbReference type="GO" id="GO:0043022">
    <property type="term" value="F:ribosome binding"/>
    <property type="evidence" value="ECO:0007669"/>
    <property type="project" value="InterPro"/>
</dbReference>
<keyword evidence="2 9" id="KW-0812">Transmembrane</keyword>
<comment type="caution">
    <text evidence="11">The sequence shown here is derived from an EMBL/GenBank/DDBJ whole genome shotgun (WGS) entry which is preliminary data.</text>
</comment>
<reference evidence="11" key="2">
    <citation type="journal article" date="2023" name="IMA Fungus">
        <title>Comparative genomic study of the Penicillium genus elucidates a diverse pangenome and 15 lateral gene transfer events.</title>
        <authorList>
            <person name="Petersen C."/>
            <person name="Sorensen T."/>
            <person name="Nielsen M.R."/>
            <person name="Sondergaard T.E."/>
            <person name="Sorensen J.L."/>
            <person name="Fitzpatrick D.A."/>
            <person name="Frisvad J.C."/>
            <person name="Nielsen K.L."/>
        </authorList>
    </citation>
    <scope>NUCLEOTIDE SEQUENCE</scope>
    <source>
        <strain evidence="11">IBT 15544</strain>
    </source>
</reference>
<keyword evidence="4 9" id="KW-1133">Transmembrane helix</keyword>
<organism evidence="11 12">
    <name type="scientific">Penicillium cinerascens</name>
    <dbReference type="NCBI Taxonomy" id="70096"/>
    <lineage>
        <taxon>Eukaryota</taxon>
        <taxon>Fungi</taxon>
        <taxon>Dikarya</taxon>
        <taxon>Ascomycota</taxon>
        <taxon>Pezizomycotina</taxon>
        <taxon>Eurotiomycetes</taxon>
        <taxon>Eurotiomycetidae</taxon>
        <taxon>Eurotiales</taxon>
        <taxon>Aspergillaceae</taxon>
        <taxon>Penicillium</taxon>
    </lineage>
</organism>
<dbReference type="GO" id="GO:0005743">
    <property type="term" value="C:mitochondrial inner membrane"/>
    <property type="evidence" value="ECO:0007669"/>
    <property type="project" value="UniProtKB-SubCell"/>
</dbReference>
<gene>
    <name evidence="11" type="ORF">N7498_006992</name>
</gene>
<dbReference type="PANTHER" id="PTHR14009">
    <property type="entry name" value="LEUCINE ZIPPER-EF-HAND CONTAINING TRANSMEMBRANE PROTEIN"/>
    <property type="match status" value="1"/>
</dbReference>
<evidence type="ECO:0000256" key="8">
    <source>
        <dbReference type="SAM" id="MobiDB-lite"/>
    </source>
</evidence>
<feature type="region of interest" description="Disordered" evidence="8">
    <location>
        <begin position="474"/>
        <end position="544"/>
    </location>
</feature>
<evidence type="ECO:0000256" key="2">
    <source>
        <dbReference type="ARBA" id="ARBA00022692"/>
    </source>
</evidence>
<keyword evidence="12" id="KW-1185">Reference proteome</keyword>
<keyword evidence="6 9" id="KW-0472">Membrane</keyword>
<feature type="compositionally biased region" description="Low complexity" evidence="8">
    <location>
        <begin position="118"/>
        <end position="129"/>
    </location>
</feature>
<dbReference type="OrthoDB" id="275278at2759"/>
<feature type="compositionally biased region" description="Polar residues" evidence="8">
    <location>
        <begin position="510"/>
        <end position="519"/>
    </location>
</feature>
<feature type="region of interest" description="Disordered" evidence="8">
    <location>
        <begin position="66"/>
        <end position="142"/>
    </location>
</feature>
<feature type="compositionally biased region" description="Basic and acidic residues" evidence="8">
    <location>
        <begin position="528"/>
        <end position="544"/>
    </location>
</feature>
<feature type="compositionally biased region" description="Low complexity" evidence="8">
    <location>
        <begin position="94"/>
        <end position="106"/>
    </location>
</feature>
<proteinExistence type="predicted"/>
<dbReference type="InterPro" id="IPR033122">
    <property type="entry name" value="LETM1-like_RBD"/>
</dbReference>
<feature type="transmembrane region" description="Helical" evidence="9">
    <location>
        <begin position="203"/>
        <end position="223"/>
    </location>
</feature>
<feature type="compositionally biased region" description="Low complexity" evidence="8">
    <location>
        <begin position="68"/>
        <end position="78"/>
    </location>
</feature>
<evidence type="ECO:0000256" key="7">
    <source>
        <dbReference type="PROSITE-ProRule" id="PRU01094"/>
    </source>
</evidence>
<dbReference type="InterPro" id="IPR044202">
    <property type="entry name" value="LETM1/MDM38-like"/>
</dbReference>
<evidence type="ECO:0000256" key="3">
    <source>
        <dbReference type="ARBA" id="ARBA00022792"/>
    </source>
</evidence>
<dbReference type="Pfam" id="PF07766">
    <property type="entry name" value="LETM1_RBD"/>
    <property type="match status" value="1"/>
</dbReference>
<dbReference type="PANTHER" id="PTHR14009:SF1">
    <property type="entry name" value="MITOCHONDRIAL PROTON_CALCIUM EXCHANGER PROTEIN"/>
    <property type="match status" value="1"/>
</dbReference>
<protein>
    <submittedName>
        <fullName evidence="11">LETM1 domain-containing protein mdm28</fullName>
    </submittedName>
</protein>
<dbReference type="GeneID" id="83181355"/>
<dbReference type="RefSeq" id="XP_058306303.1">
    <property type="nucleotide sequence ID" value="XM_058454054.1"/>
</dbReference>
<evidence type="ECO:0000256" key="4">
    <source>
        <dbReference type="ARBA" id="ARBA00022989"/>
    </source>
</evidence>
<dbReference type="PROSITE" id="PS51758">
    <property type="entry name" value="LETM1_RBD"/>
    <property type="match status" value="1"/>
</dbReference>
<evidence type="ECO:0000256" key="9">
    <source>
        <dbReference type="SAM" id="Phobius"/>
    </source>
</evidence>
<evidence type="ECO:0000256" key="6">
    <source>
        <dbReference type="ARBA" id="ARBA00023136"/>
    </source>
</evidence>
<evidence type="ECO:0000256" key="1">
    <source>
        <dbReference type="ARBA" id="ARBA00004434"/>
    </source>
</evidence>
<dbReference type="EMBL" id="JAPQKR010000014">
    <property type="protein sequence ID" value="KAJ5197875.1"/>
    <property type="molecule type" value="Genomic_DNA"/>
</dbReference>
<feature type="compositionally biased region" description="Basic and acidic residues" evidence="8">
    <location>
        <begin position="474"/>
        <end position="486"/>
    </location>
</feature>
<evidence type="ECO:0000313" key="11">
    <source>
        <dbReference type="EMBL" id="KAJ5197875.1"/>
    </source>
</evidence>
<name>A0A9W9MCX8_9EURO</name>
<accession>A0A9W9MCX8</accession>
<keyword evidence="5 7" id="KW-0496">Mitochondrion</keyword>
<dbReference type="GO" id="GO:0030003">
    <property type="term" value="P:intracellular monoatomic cation homeostasis"/>
    <property type="evidence" value="ECO:0007669"/>
    <property type="project" value="TreeGrafter"/>
</dbReference>
<evidence type="ECO:0000259" key="10">
    <source>
        <dbReference type="PROSITE" id="PS51758"/>
    </source>
</evidence>